<dbReference type="NCBIfam" id="TIGR00087">
    <property type="entry name" value="surE"/>
    <property type="match status" value="1"/>
</dbReference>
<evidence type="ECO:0000313" key="12">
    <source>
        <dbReference type="Proteomes" id="UP000471298"/>
    </source>
</evidence>
<reference evidence="11 12" key="1">
    <citation type="submission" date="2019-10" db="EMBL/GenBank/DDBJ databases">
        <title>Cardiobacteriales fam. a chemoheterotrophic member of the order Cardiobacteriales, and proposal of Cardiobacteriales fam. nov.</title>
        <authorList>
            <person name="Wang C."/>
        </authorList>
    </citation>
    <scope>NUCLEOTIDE SEQUENCE [LARGE SCALE GENOMIC DNA]</scope>
    <source>
        <strain evidence="11 12">ML27</strain>
    </source>
</reference>
<proteinExistence type="inferred from homology"/>
<feature type="binding site" evidence="9">
    <location>
        <position position="40"/>
    </location>
    <ligand>
        <name>a divalent metal cation</name>
        <dbReference type="ChEBI" id="CHEBI:60240"/>
    </ligand>
</feature>
<feature type="binding site" evidence="9">
    <location>
        <position position="9"/>
    </location>
    <ligand>
        <name>a divalent metal cation</name>
        <dbReference type="ChEBI" id="CHEBI:60240"/>
    </ligand>
</feature>
<comment type="caution">
    <text evidence="11">The sequence shown here is derived from an EMBL/GenBank/DDBJ whole genome shotgun (WGS) entry which is preliminary data.</text>
</comment>
<name>A0A6N7EXN3_9GAMM</name>
<dbReference type="SUPFAM" id="SSF64167">
    <property type="entry name" value="SurE-like"/>
    <property type="match status" value="1"/>
</dbReference>
<evidence type="ECO:0000313" key="11">
    <source>
        <dbReference type="EMBL" id="MPV85228.1"/>
    </source>
</evidence>
<dbReference type="InterPro" id="IPR036523">
    <property type="entry name" value="SurE-like_sf"/>
</dbReference>
<evidence type="ECO:0000259" key="10">
    <source>
        <dbReference type="Pfam" id="PF01975"/>
    </source>
</evidence>
<keyword evidence="8 9" id="KW-0378">Hydrolase</keyword>
<sequence length="247" mass="26834">MKALLSNDDGYLSPGLKALYDIVSTHCSHIDVVAPDRNCSGVSSALTLRHPLYTHQHENGFISVEGTPTDCVHIALLGLLDTAFDIVISGINLGANLGDDVVYSGTVAAAIEGRFLGYPSLAVSMTSPQPVHYETAAYVLNQLIPKLHQNPLPNHLILNINIPDIPVAELKGIRATRLSFRHQAKPVKQVTTKHGQTAYWIGEPGEMADQRLGTDFHAIQNGYASVTPIHTDLTHHRLLTSIDDWLG</sequence>
<dbReference type="RefSeq" id="WP_152808273.1">
    <property type="nucleotide sequence ID" value="NZ_WHNW01000001.1"/>
</dbReference>
<keyword evidence="7 9" id="KW-0547">Nucleotide-binding</keyword>
<dbReference type="NCBIfam" id="NF001490">
    <property type="entry name" value="PRK00346.1-4"/>
    <property type="match status" value="1"/>
</dbReference>
<evidence type="ECO:0000256" key="9">
    <source>
        <dbReference type="HAMAP-Rule" id="MF_00060"/>
    </source>
</evidence>
<evidence type="ECO:0000256" key="1">
    <source>
        <dbReference type="ARBA" id="ARBA00000815"/>
    </source>
</evidence>
<keyword evidence="12" id="KW-1185">Reference proteome</keyword>
<accession>A0A6N7EXN3</accession>
<comment type="subcellular location">
    <subcellularLocation>
        <location evidence="3 9">Cytoplasm</location>
    </subcellularLocation>
</comment>
<evidence type="ECO:0000256" key="3">
    <source>
        <dbReference type="ARBA" id="ARBA00004496"/>
    </source>
</evidence>
<dbReference type="GO" id="GO:0008254">
    <property type="term" value="F:3'-nucleotidase activity"/>
    <property type="evidence" value="ECO:0007669"/>
    <property type="project" value="TreeGrafter"/>
</dbReference>
<dbReference type="InParanoid" id="A0A6N7EXN3"/>
<dbReference type="GO" id="GO:0000166">
    <property type="term" value="F:nucleotide binding"/>
    <property type="evidence" value="ECO:0007669"/>
    <property type="project" value="UniProtKB-KW"/>
</dbReference>
<dbReference type="EC" id="3.1.3.5" evidence="9"/>
<dbReference type="PANTHER" id="PTHR30457">
    <property type="entry name" value="5'-NUCLEOTIDASE SURE"/>
    <property type="match status" value="1"/>
</dbReference>
<organism evidence="11 12">
    <name type="scientific">Ostreibacterium oceani</name>
    <dbReference type="NCBI Taxonomy" id="2654998"/>
    <lineage>
        <taxon>Bacteria</taxon>
        <taxon>Pseudomonadati</taxon>
        <taxon>Pseudomonadota</taxon>
        <taxon>Gammaproteobacteria</taxon>
        <taxon>Cardiobacteriales</taxon>
        <taxon>Ostreibacteriaceae</taxon>
        <taxon>Ostreibacterium</taxon>
    </lineage>
</organism>
<dbReference type="Gene3D" id="3.40.1210.10">
    <property type="entry name" value="Survival protein SurE-like phosphatase/nucleotidase"/>
    <property type="match status" value="1"/>
</dbReference>
<evidence type="ECO:0000256" key="7">
    <source>
        <dbReference type="ARBA" id="ARBA00022741"/>
    </source>
</evidence>
<dbReference type="Pfam" id="PF01975">
    <property type="entry name" value="SurE"/>
    <property type="match status" value="1"/>
</dbReference>
<evidence type="ECO:0000256" key="2">
    <source>
        <dbReference type="ARBA" id="ARBA00001946"/>
    </source>
</evidence>
<evidence type="ECO:0000256" key="8">
    <source>
        <dbReference type="ARBA" id="ARBA00022801"/>
    </source>
</evidence>
<dbReference type="FunFam" id="3.40.1210.10:FF:000001">
    <property type="entry name" value="5'/3'-nucleotidase SurE"/>
    <property type="match status" value="1"/>
</dbReference>
<keyword evidence="5 9" id="KW-0963">Cytoplasm</keyword>
<dbReference type="FunCoup" id="A0A6N7EXN3">
    <property type="interactions" value="190"/>
</dbReference>
<evidence type="ECO:0000256" key="4">
    <source>
        <dbReference type="ARBA" id="ARBA00011062"/>
    </source>
</evidence>
<dbReference type="GO" id="GO:0005737">
    <property type="term" value="C:cytoplasm"/>
    <property type="evidence" value="ECO:0007669"/>
    <property type="project" value="UniProtKB-SubCell"/>
</dbReference>
<feature type="binding site" evidence="9">
    <location>
        <position position="8"/>
    </location>
    <ligand>
        <name>a divalent metal cation</name>
        <dbReference type="ChEBI" id="CHEBI:60240"/>
    </ligand>
</feature>
<comment type="function">
    <text evidence="9">Nucleotidase that shows phosphatase activity on nucleoside 5'-monophosphates.</text>
</comment>
<feature type="binding site" evidence="9">
    <location>
        <position position="92"/>
    </location>
    <ligand>
        <name>a divalent metal cation</name>
        <dbReference type="ChEBI" id="CHEBI:60240"/>
    </ligand>
</feature>
<comment type="cofactor">
    <cofactor evidence="2">
        <name>Mg(2+)</name>
        <dbReference type="ChEBI" id="CHEBI:18420"/>
    </cofactor>
</comment>
<keyword evidence="6 9" id="KW-0479">Metal-binding</keyword>
<dbReference type="InterPro" id="IPR002828">
    <property type="entry name" value="SurE-like_Pase/nucleotidase"/>
</dbReference>
<dbReference type="GO" id="GO:0046872">
    <property type="term" value="F:metal ion binding"/>
    <property type="evidence" value="ECO:0007669"/>
    <property type="project" value="UniProtKB-UniRule"/>
</dbReference>
<dbReference type="PANTHER" id="PTHR30457:SF12">
    <property type="entry name" value="5'_3'-NUCLEOTIDASE SURE"/>
    <property type="match status" value="1"/>
</dbReference>
<comment type="similarity">
    <text evidence="4 9">Belongs to the SurE nucleotidase family.</text>
</comment>
<comment type="cofactor">
    <cofactor evidence="9">
        <name>a divalent metal cation</name>
        <dbReference type="ChEBI" id="CHEBI:60240"/>
    </cofactor>
    <text evidence="9">Binds 1 divalent metal cation per subunit.</text>
</comment>
<dbReference type="EMBL" id="WHNW01000001">
    <property type="protein sequence ID" value="MPV85228.1"/>
    <property type="molecule type" value="Genomic_DNA"/>
</dbReference>
<protein>
    <recommendedName>
        <fullName evidence="9">5'-nucleotidase SurE</fullName>
        <ecNumber evidence="9">3.1.3.5</ecNumber>
    </recommendedName>
    <alternativeName>
        <fullName evidence="9">Nucleoside 5'-monophosphate phosphohydrolase</fullName>
    </alternativeName>
</protein>
<comment type="catalytic activity">
    <reaction evidence="1 9">
        <text>a ribonucleoside 5'-phosphate + H2O = a ribonucleoside + phosphate</text>
        <dbReference type="Rhea" id="RHEA:12484"/>
        <dbReference type="ChEBI" id="CHEBI:15377"/>
        <dbReference type="ChEBI" id="CHEBI:18254"/>
        <dbReference type="ChEBI" id="CHEBI:43474"/>
        <dbReference type="ChEBI" id="CHEBI:58043"/>
        <dbReference type="EC" id="3.1.3.5"/>
    </reaction>
</comment>
<dbReference type="NCBIfam" id="NF001489">
    <property type="entry name" value="PRK00346.1-3"/>
    <property type="match status" value="1"/>
</dbReference>
<dbReference type="AlphaFoldDB" id="A0A6N7EXN3"/>
<dbReference type="HAMAP" id="MF_00060">
    <property type="entry name" value="SurE"/>
    <property type="match status" value="1"/>
</dbReference>
<evidence type="ECO:0000256" key="5">
    <source>
        <dbReference type="ARBA" id="ARBA00022490"/>
    </source>
</evidence>
<dbReference type="GO" id="GO:0008253">
    <property type="term" value="F:5'-nucleotidase activity"/>
    <property type="evidence" value="ECO:0007669"/>
    <property type="project" value="UniProtKB-UniRule"/>
</dbReference>
<dbReference type="InterPro" id="IPR030048">
    <property type="entry name" value="SurE"/>
</dbReference>
<gene>
    <name evidence="9 11" type="primary">surE</name>
    <name evidence="11" type="ORF">GCU85_00580</name>
</gene>
<evidence type="ECO:0000256" key="6">
    <source>
        <dbReference type="ARBA" id="ARBA00022723"/>
    </source>
</evidence>
<dbReference type="GO" id="GO:0004309">
    <property type="term" value="F:exopolyphosphatase activity"/>
    <property type="evidence" value="ECO:0007669"/>
    <property type="project" value="TreeGrafter"/>
</dbReference>
<dbReference type="Proteomes" id="UP000471298">
    <property type="component" value="Unassembled WGS sequence"/>
</dbReference>
<feature type="domain" description="Survival protein SurE-like phosphatase/nucleotidase" evidence="10">
    <location>
        <begin position="4"/>
        <end position="183"/>
    </location>
</feature>